<dbReference type="Pfam" id="PF06934">
    <property type="entry name" value="CTI"/>
    <property type="match status" value="1"/>
</dbReference>
<dbReference type="Proteomes" id="UP000184603">
    <property type="component" value="Unassembled WGS sequence"/>
</dbReference>
<proteinExistence type="predicted"/>
<feature type="chain" id="PRO_5013223882" evidence="1">
    <location>
        <begin position="28"/>
        <end position="809"/>
    </location>
</feature>
<gene>
    <name evidence="2" type="ORF">SAMN02745220_03087</name>
</gene>
<protein>
    <submittedName>
        <fullName evidence="2">Fatty acid cis/trans isomerase (CTI)</fullName>
    </submittedName>
</protein>
<feature type="signal peptide" evidence="1">
    <location>
        <begin position="1"/>
        <end position="27"/>
    </location>
</feature>
<keyword evidence="3" id="KW-1185">Reference proteome</keyword>
<dbReference type="RefSeq" id="WP_073614533.1">
    <property type="nucleotide sequence ID" value="NZ_FRFE01000015.1"/>
</dbReference>
<dbReference type="InterPro" id="IPR010706">
    <property type="entry name" value="Fatty_acid_cis-trans_isomerase"/>
</dbReference>
<dbReference type="EMBL" id="FRFE01000015">
    <property type="protein sequence ID" value="SHO49781.1"/>
    <property type="molecule type" value="Genomic_DNA"/>
</dbReference>
<dbReference type="AlphaFoldDB" id="A0A1M7YB07"/>
<reference evidence="2 3" key="1">
    <citation type="submission" date="2016-12" db="EMBL/GenBank/DDBJ databases">
        <authorList>
            <person name="Song W.-J."/>
            <person name="Kurnit D.M."/>
        </authorList>
    </citation>
    <scope>NUCLEOTIDE SEQUENCE [LARGE SCALE GENOMIC DNA]</scope>
    <source>
        <strain evidence="2 3">DSM 18488</strain>
    </source>
</reference>
<evidence type="ECO:0000313" key="2">
    <source>
        <dbReference type="EMBL" id="SHO49781.1"/>
    </source>
</evidence>
<keyword evidence="1" id="KW-0732">Signal</keyword>
<organism evidence="2 3">
    <name type="scientific">Desulfopila aestuarii DSM 18488</name>
    <dbReference type="NCBI Taxonomy" id="1121416"/>
    <lineage>
        <taxon>Bacteria</taxon>
        <taxon>Pseudomonadati</taxon>
        <taxon>Thermodesulfobacteriota</taxon>
        <taxon>Desulfobulbia</taxon>
        <taxon>Desulfobulbales</taxon>
        <taxon>Desulfocapsaceae</taxon>
        <taxon>Desulfopila</taxon>
    </lineage>
</organism>
<dbReference type="STRING" id="1121416.SAMN02745220_03087"/>
<keyword evidence="2" id="KW-0413">Isomerase</keyword>
<sequence length="809" mass="93923">MRIANVLLKLMALLLLAGCAGEHMDQAAPLARTEGEIRYLAEIKPILDKRCVVCHSCYNSPCQLKLSSYEGLDRGGSKEAVYNSKRLWAMEPTRLFVDAMTTDEWRDRNFHSVRESTAADGENTSLMFKMLAQKNSEQSSTCSENIKDSCNSFKPEDEKLTCASTVAEMNTYLKKHPNRGMPYGFPPLEEKEFNLIRDWLHDGGRGPTAEEHRARAAVADMDQESVRKWEAFFNAAPDDGELRAKYRMTARYLYEHLFLAHISFDSKSRNFYEIVRSTTPPGEDIRIIPSIRPYDDPGEGPFYYRLRRIYSTIVHKTHMVFELNDAKMARFQELFIEPKWPIAPHVVGFDKRTSANPFKVFQQIPARSRYQFLLDNNHYVIMTFIRGPVCKGQVALNVIHDNFWLFFLDPDYDLSVQRPEFLHNNLDLTILPDEQGSFFSLFKSWMIMRYKQLAYRYVKARQDFYSKTYGPIGLDTRAIWAGNSEEDSPALTIFRHFNSASVHRGVLGDLPRTAWVMDFPLMERIYYALVAGFDVYGSMGHQLGVRLYMDNLRQEGETYFLDFLPKGMRPVLMRSWYGGIDPGKIHYTPSKLPAGMSFTTLDFKREFIENLVQSRFVKAADVTFDENYHTAQQGYPPRLPLQYKSEADYIRGFDSVSAPGTKFFAFMNDYNANLAYVRIRISPTQDQVVSIVVHRWHDNVMTPLNEDERLNSNRDEVDFIRGYVGSYPNYFFDVSLEELPDFLNMLKEYDSRKKEDVAALLRFGVNRAESNFWEKYDWFQQDFDKSDPLRSGLFDLNRYYHLAVKGPAK</sequence>
<dbReference type="OrthoDB" id="9809746at2"/>
<accession>A0A1M7YB07</accession>
<evidence type="ECO:0000313" key="3">
    <source>
        <dbReference type="Proteomes" id="UP000184603"/>
    </source>
</evidence>
<name>A0A1M7YB07_9BACT</name>
<evidence type="ECO:0000256" key="1">
    <source>
        <dbReference type="SAM" id="SignalP"/>
    </source>
</evidence>
<dbReference type="GO" id="GO:0016853">
    <property type="term" value="F:isomerase activity"/>
    <property type="evidence" value="ECO:0007669"/>
    <property type="project" value="UniProtKB-KW"/>
</dbReference>